<protein>
    <submittedName>
        <fullName evidence="2">MbnP family protein</fullName>
    </submittedName>
</protein>
<proteinExistence type="predicted"/>
<sequence>MSFLFACKEPSTTKIEFVVKQHGVQQTCDERQTLMWFVSEFKSENAISIKPSYFSSNSVALIGANCEKNSWQVELNAGDLDEEKLSFSMAVPFNENHLNPLTAASPLNISEMFWSWQLGHKFFRFDGDNDFAFHLGSTGCKSASRLRAPSAPCAYPNRYRFELAQFDAQKPITLDLDRLLSEVDRSRSCMSEQANEICQQLFNNLTTKIFYQE</sequence>
<dbReference type="EMBL" id="JBAWKS010000001">
    <property type="protein sequence ID" value="MEI4550616.1"/>
    <property type="molecule type" value="Genomic_DNA"/>
</dbReference>
<accession>A0ABU8EWQ0</accession>
<keyword evidence="3" id="KW-1185">Reference proteome</keyword>
<dbReference type="InterPro" id="IPR046863">
    <property type="entry name" value="MbnP-like_dom"/>
</dbReference>
<reference evidence="2 3" key="1">
    <citation type="submission" date="2023-12" db="EMBL/GenBank/DDBJ databases">
        <title>Friends and Foes: Symbiotic and Algicidal bacterial influence on Karenia brevis blooms.</title>
        <authorList>
            <person name="Fei C."/>
            <person name="Mohamed A.R."/>
            <person name="Booker A."/>
            <person name="Arshad M."/>
            <person name="Klass S."/>
            <person name="Ahn S."/>
            <person name="Gilbert P.M."/>
            <person name="Heil C.A."/>
            <person name="Martinez J.M."/>
            <person name="Amin S.A."/>
        </authorList>
    </citation>
    <scope>NUCLEOTIDE SEQUENCE [LARGE SCALE GENOMIC DNA]</scope>
    <source>
        <strain evidence="2 3">CE15</strain>
    </source>
</reference>
<organism evidence="2 3">
    <name type="scientific">Pseudoalteromonas spongiae</name>
    <dbReference type="NCBI Taxonomy" id="298657"/>
    <lineage>
        <taxon>Bacteria</taxon>
        <taxon>Pseudomonadati</taxon>
        <taxon>Pseudomonadota</taxon>
        <taxon>Gammaproteobacteria</taxon>
        <taxon>Alteromonadales</taxon>
        <taxon>Pseudoalteromonadaceae</taxon>
        <taxon>Pseudoalteromonas</taxon>
    </lineage>
</organism>
<name>A0ABU8EWQ0_9GAMM</name>
<gene>
    <name evidence="2" type="ORF">WAE96_13180</name>
</gene>
<comment type="caution">
    <text evidence="2">The sequence shown here is derived from an EMBL/GenBank/DDBJ whole genome shotgun (WGS) entry which is preliminary data.</text>
</comment>
<dbReference type="Proteomes" id="UP001382455">
    <property type="component" value="Unassembled WGS sequence"/>
</dbReference>
<evidence type="ECO:0000313" key="3">
    <source>
        <dbReference type="Proteomes" id="UP001382455"/>
    </source>
</evidence>
<evidence type="ECO:0000259" key="1">
    <source>
        <dbReference type="Pfam" id="PF20243"/>
    </source>
</evidence>
<dbReference type="Pfam" id="PF20243">
    <property type="entry name" value="MbnP"/>
    <property type="match status" value="1"/>
</dbReference>
<feature type="domain" description="Copper-binding protein MbnP-like" evidence="1">
    <location>
        <begin position="32"/>
        <end position="190"/>
    </location>
</feature>
<dbReference type="RefSeq" id="WP_336435739.1">
    <property type="nucleotide sequence ID" value="NZ_JBAWKS010000001.1"/>
</dbReference>
<evidence type="ECO:0000313" key="2">
    <source>
        <dbReference type="EMBL" id="MEI4550616.1"/>
    </source>
</evidence>